<name>A0ABY7ZTJ8_9ACTN</name>
<keyword evidence="2" id="KW-1185">Reference proteome</keyword>
<protein>
    <recommendedName>
        <fullName evidence="3">SUKH-3 immunity protein</fullName>
    </recommendedName>
</protein>
<proteinExistence type="predicted"/>
<dbReference type="EMBL" id="CP118615">
    <property type="protein sequence ID" value="WDZ86374.1"/>
    <property type="molecule type" value="Genomic_DNA"/>
</dbReference>
<reference evidence="1 2" key="1">
    <citation type="submission" date="2023-02" db="EMBL/GenBank/DDBJ databases">
        <authorList>
            <person name="Mo P."/>
        </authorList>
    </citation>
    <scope>NUCLEOTIDE SEQUENCE [LARGE SCALE GENOMIC DNA]</scope>
    <source>
        <strain evidence="1 2">HUAS 3</strain>
    </source>
</reference>
<dbReference type="Pfam" id="PF19698">
    <property type="entry name" value="DUF6197"/>
    <property type="match status" value="1"/>
</dbReference>
<sequence length="147" mass="16140">MKATHNPPTGEPATPAEVLRGAALYLSRHGWIQGMYYLPTDWTDPTPPACLVGAIGMACEGRQAKHLTEVHPDYRAVYRAAIAAMVAYLDLAHPIHLVDEDGYWLEEHSEPFAWNDSAGHTAEDVIDALNAAADEWEHRHATGGDSR</sequence>
<evidence type="ECO:0000313" key="1">
    <source>
        <dbReference type="EMBL" id="WDZ86374.1"/>
    </source>
</evidence>
<dbReference type="InterPro" id="IPR045677">
    <property type="entry name" value="DUF6197"/>
</dbReference>
<dbReference type="RefSeq" id="WP_275033180.1">
    <property type="nucleotide sequence ID" value="NZ_CP118615.1"/>
</dbReference>
<evidence type="ECO:0000313" key="2">
    <source>
        <dbReference type="Proteomes" id="UP001219605"/>
    </source>
</evidence>
<dbReference type="Proteomes" id="UP001219605">
    <property type="component" value="Chromosome"/>
</dbReference>
<evidence type="ECO:0008006" key="3">
    <source>
        <dbReference type="Google" id="ProtNLM"/>
    </source>
</evidence>
<organism evidence="1 2">
    <name type="scientific">Micromonospora cathayae</name>
    <dbReference type="NCBI Taxonomy" id="3028804"/>
    <lineage>
        <taxon>Bacteria</taxon>
        <taxon>Bacillati</taxon>
        <taxon>Actinomycetota</taxon>
        <taxon>Actinomycetes</taxon>
        <taxon>Micromonosporales</taxon>
        <taxon>Micromonosporaceae</taxon>
        <taxon>Micromonospora</taxon>
    </lineage>
</organism>
<gene>
    <name evidence="1" type="ORF">PVK37_08220</name>
</gene>
<accession>A0ABY7ZTJ8</accession>